<proteinExistence type="predicted"/>
<dbReference type="EMBL" id="JBHMFC010000081">
    <property type="protein sequence ID" value="MFB9057625.1"/>
    <property type="molecule type" value="Genomic_DNA"/>
</dbReference>
<name>A0ABV5FDV4_9FLAO</name>
<gene>
    <name evidence="1" type="ORF">ACFFU9_12825</name>
</gene>
<dbReference type="Gene3D" id="2.20.110.10">
    <property type="entry name" value="Histone H3 K4-specific methyltransferase SET7/9 N-terminal domain"/>
    <property type="match status" value="1"/>
</dbReference>
<comment type="caution">
    <text evidence="1">The sequence shown here is derived from an EMBL/GenBank/DDBJ whole genome shotgun (WGS) entry which is preliminary data.</text>
</comment>
<reference evidence="1 2" key="1">
    <citation type="submission" date="2024-09" db="EMBL/GenBank/DDBJ databases">
        <authorList>
            <person name="Sun Q."/>
            <person name="Mori K."/>
        </authorList>
    </citation>
    <scope>NUCLEOTIDE SEQUENCE [LARGE SCALE GENOMIC DNA]</scope>
    <source>
        <strain evidence="1 2">CECT 8622</strain>
    </source>
</reference>
<dbReference type="RefSeq" id="WP_379861867.1">
    <property type="nucleotide sequence ID" value="NZ_JBHMFC010000081.1"/>
</dbReference>
<evidence type="ECO:0000313" key="1">
    <source>
        <dbReference type="EMBL" id="MFB9057625.1"/>
    </source>
</evidence>
<accession>A0ABV5FDV4</accession>
<sequence length="210" mass="24727">MANRLLIFTTFLLFQISYSQEINIYDENYKFLSKIEYEKVLNISDGKLLDGNYYVVDSKKNISIKRFIKGIKTGEWLSFHSLFNGLKLVSTVNYSNGKLQGYFYRTDNHTYNEEGYYKDGEKHGVWTKKTYSDMNIVEIITYKKGKKDGKYSLEEIIEGKTKTIKGKYKHNKKCGLWVIKDEYLTIIKEDGSEEPSIKKEYYRNGILIKK</sequence>
<dbReference type="Proteomes" id="UP001589585">
    <property type="component" value="Unassembled WGS sequence"/>
</dbReference>
<protein>
    <recommendedName>
        <fullName evidence="3">Antitoxin component YwqK of YwqJK toxin-antitoxin module</fullName>
    </recommendedName>
</protein>
<evidence type="ECO:0008006" key="3">
    <source>
        <dbReference type="Google" id="ProtNLM"/>
    </source>
</evidence>
<organism evidence="1 2">
    <name type="scientific">Mariniflexile ostreae</name>
    <dbReference type="NCBI Taxonomy" id="1520892"/>
    <lineage>
        <taxon>Bacteria</taxon>
        <taxon>Pseudomonadati</taxon>
        <taxon>Bacteroidota</taxon>
        <taxon>Flavobacteriia</taxon>
        <taxon>Flavobacteriales</taxon>
        <taxon>Flavobacteriaceae</taxon>
        <taxon>Mariniflexile</taxon>
    </lineage>
</organism>
<evidence type="ECO:0000313" key="2">
    <source>
        <dbReference type="Proteomes" id="UP001589585"/>
    </source>
</evidence>
<dbReference type="SUPFAM" id="SSF82185">
    <property type="entry name" value="Histone H3 K4-specific methyltransferase SET7/9 N-terminal domain"/>
    <property type="match status" value="1"/>
</dbReference>
<keyword evidence="2" id="KW-1185">Reference proteome</keyword>